<accession>A0A7N0V762</accession>
<name>A0A7N0V762_KALFE</name>
<evidence type="ECO:0000256" key="1">
    <source>
        <dbReference type="SAM" id="SignalP"/>
    </source>
</evidence>
<proteinExistence type="predicted"/>
<keyword evidence="3" id="KW-1185">Reference proteome</keyword>
<dbReference type="AlphaFoldDB" id="A0A7N0V762"/>
<dbReference type="Proteomes" id="UP000594263">
    <property type="component" value="Unplaced"/>
</dbReference>
<evidence type="ECO:0000313" key="2">
    <source>
        <dbReference type="EnsemblPlants" id="Kaladp0173s0001.1.v1.1.CDS.1"/>
    </source>
</evidence>
<evidence type="ECO:0000313" key="3">
    <source>
        <dbReference type="Proteomes" id="UP000594263"/>
    </source>
</evidence>
<feature type="signal peptide" evidence="1">
    <location>
        <begin position="1"/>
        <end position="22"/>
    </location>
</feature>
<reference evidence="2" key="1">
    <citation type="submission" date="2021-01" db="UniProtKB">
        <authorList>
            <consortium name="EnsemblPlants"/>
        </authorList>
    </citation>
    <scope>IDENTIFICATION</scope>
</reference>
<feature type="chain" id="PRO_5029493644" evidence="1">
    <location>
        <begin position="23"/>
        <end position="51"/>
    </location>
</feature>
<sequence length="51" mass="6255">MNFWQRIFILCLLKKFFRSIFGIRFACWSEELIKYYNEAQIKCCSYCSQGK</sequence>
<dbReference type="EnsemblPlants" id="Kaladp0173s0001.1.v1.1">
    <property type="protein sequence ID" value="Kaladp0173s0001.1.v1.1.CDS.1"/>
    <property type="gene ID" value="Kaladp0173s0001.v1.1"/>
</dbReference>
<organism evidence="2 3">
    <name type="scientific">Kalanchoe fedtschenkoi</name>
    <name type="common">Lavender scallops</name>
    <name type="synonym">South American air plant</name>
    <dbReference type="NCBI Taxonomy" id="63787"/>
    <lineage>
        <taxon>Eukaryota</taxon>
        <taxon>Viridiplantae</taxon>
        <taxon>Streptophyta</taxon>
        <taxon>Embryophyta</taxon>
        <taxon>Tracheophyta</taxon>
        <taxon>Spermatophyta</taxon>
        <taxon>Magnoliopsida</taxon>
        <taxon>eudicotyledons</taxon>
        <taxon>Gunneridae</taxon>
        <taxon>Pentapetalae</taxon>
        <taxon>Saxifragales</taxon>
        <taxon>Crassulaceae</taxon>
        <taxon>Kalanchoe</taxon>
    </lineage>
</organism>
<dbReference type="Gramene" id="Kaladp0173s0001.1.v1.1">
    <property type="protein sequence ID" value="Kaladp0173s0001.1.v1.1.CDS.1"/>
    <property type="gene ID" value="Kaladp0173s0001.v1.1"/>
</dbReference>
<protein>
    <submittedName>
        <fullName evidence="2">Uncharacterized protein</fullName>
    </submittedName>
</protein>
<keyword evidence="1" id="KW-0732">Signal</keyword>